<proteinExistence type="predicted"/>
<organism evidence="2 3">
    <name type="scientific">Pseudochrobactrum asaccharolyticum</name>
    <dbReference type="NCBI Taxonomy" id="354351"/>
    <lineage>
        <taxon>Bacteria</taxon>
        <taxon>Pseudomonadati</taxon>
        <taxon>Pseudomonadota</taxon>
        <taxon>Alphaproteobacteria</taxon>
        <taxon>Hyphomicrobiales</taxon>
        <taxon>Brucellaceae</taxon>
        <taxon>Pseudochrobactrum</taxon>
    </lineage>
</organism>
<evidence type="ECO:0000313" key="2">
    <source>
        <dbReference type="EMBL" id="RBO92018.1"/>
    </source>
</evidence>
<dbReference type="RefSeq" id="WP_113945774.1">
    <property type="nucleotide sequence ID" value="NZ_JBHEEG010000001.1"/>
</dbReference>
<reference evidence="2 3" key="1">
    <citation type="submission" date="2018-06" db="EMBL/GenBank/DDBJ databases">
        <title>Genomic Encyclopedia of Type Strains, Phase IV (KMG-IV): sequencing the most valuable type-strain genomes for metagenomic binning, comparative biology and taxonomic classification.</title>
        <authorList>
            <person name="Goeker M."/>
        </authorList>
    </citation>
    <scope>NUCLEOTIDE SEQUENCE [LARGE SCALE GENOMIC DNA]</scope>
    <source>
        <strain evidence="2 3">DSM 25619</strain>
    </source>
</reference>
<dbReference type="OrthoDB" id="4194926at2"/>
<name>A0A366DS36_9HYPH</name>
<evidence type="ECO:0000313" key="3">
    <source>
        <dbReference type="Proteomes" id="UP000252893"/>
    </source>
</evidence>
<evidence type="ECO:0000256" key="1">
    <source>
        <dbReference type="SAM" id="SignalP"/>
    </source>
</evidence>
<feature type="chain" id="PRO_5016950637" description="Chalcone isomerase domain-containing protein" evidence="1">
    <location>
        <begin position="23"/>
        <end position="165"/>
    </location>
</feature>
<keyword evidence="3" id="KW-1185">Reference proteome</keyword>
<protein>
    <recommendedName>
        <fullName evidence="4">Chalcone isomerase domain-containing protein</fullName>
    </recommendedName>
</protein>
<evidence type="ECO:0008006" key="4">
    <source>
        <dbReference type="Google" id="ProtNLM"/>
    </source>
</evidence>
<comment type="caution">
    <text evidence="2">The sequence shown here is derived from an EMBL/GenBank/DDBJ whole genome shotgun (WGS) entry which is preliminary data.</text>
</comment>
<gene>
    <name evidence="2" type="ORF">DFR47_108164</name>
</gene>
<accession>A0A366DS36</accession>
<dbReference type="EMBL" id="QNRH01000008">
    <property type="protein sequence ID" value="RBO92018.1"/>
    <property type="molecule type" value="Genomic_DNA"/>
</dbReference>
<dbReference type="Proteomes" id="UP000252893">
    <property type="component" value="Unassembled WGS sequence"/>
</dbReference>
<sequence length="165" mass="18093">MKLRFVCLLSLLLPLAPLTSHAQEAGLAERRAMAAYAKDIWPAAEKSIQDAAGFPVVIELNLNSLALAGYADSYTDADYLKNTVIEPVIRSFQAITIDEMGKTALKEKLKSLTILYDEKTAPASNYVDGLTFEDGKLTINWKPFSNAGDIEPRTKALTTLLESKL</sequence>
<feature type="signal peptide" evidence="1">
    <location>
        <begin position="1"/>
        <end position="22"/>
    </location>
</feature>
<dbReference type="AlphaFoldDB" id="A0A366DS36"/>
<keyword evidence="1" id="KW-0732">Signal</keyword>